<feature type="region of interest" description="Disordered" evidence="5">
    <location>
        <begin position="139"/>
        <end position="174"/>
    </location>
</feature>
<evidence type="ECO:0000256" key="4">
    <source>
        <dbReference type="PROSITE-ProRule" id="PRU00023"/>
    </source>
</evidence>
<protein>
    <submittedName>
        <fullName evidence="8">Ankyrin repeat-containing protein</fullName>
    </submittedName>
</protein>
<sequence>MAERTPFKLLVICTASTCIVGYTLWRAGCLRWFRQLGSFFRRRNRSLEVLAHLPRDTEVAIETYEDAVLWVTARASSLTSSEQLQLYGLYKQATEGDCTGSKPCGLDFVKSAKWESWSACAGMATDQARNAYLGLARQLSGERTTRPGRSGSSCGSGSMPIGRPQSSLRNVEEPDESALSDVDLFLRHAANGHISGVSRFLSANPSMINAKNEEDMTALHLASDRGHADIVELLLAKGADPNLQDNCGETALHVAVVAGNVAVASLLLRGRPDLSLKNHDGETVIDLADALADDQLLEAIRAVTH</sequence>
<keyword evidence="9" id="KW-1185">Reference proteome</keyword>
<gene>
    <name evidence="8" type="ORF">CSUI_006017</name>
</gene>
<evidence type="ECO:0000259" key="7">
    <source>
        <dbReference type="PROSITE" id="PS51228"/>
    </source>
</evidence>
<keyword evidence="3" id="KW-0446">Lipid-binding</keyword>
<dbReference type="PRINTS" id="PR00689">
    <property type="entry name" value="ACOABINDINGP"/>
</dbReference>
<dbReference type="Proteomes" id="UP000221165">
    <property type="component" value="Unassembled WGS sequence"/>
</dbReference>
<feature type="domain" description="ACB" evidence="7">
    <location>
        <begin position="60"/>
        <end position="145"/>
    </location>
</feature>
<dbReference type="RefSeq" id="XP_067921839.1">
    <property type="nucleotide sequence ID" value="XM_068066182.1"/>
</dbReference>
<dbReference type="PROSITE" id="PS50088">
    <property type="entry name" value="ANK_REPEAT"/>
    <property type="match status" value="2"/>
</dbReference>
<dbReference type="PANTHER" id="PTHR24119">
    <property type="entry name" value="ACYL-COA-BINDING DOMAIN-CONTAINING PROTEIN 6"/>
    <property type="match status" value="1"/>
</dbReference>
<evidence type="ECO:0000256" key="5">
    <source>
        <dbReference type="SAM" id="MobiDB-lite"/>
    </source>
</evidence>
<feature type="transmembrane region" description="Helical" evidence="6">
    <location>
        <begin position="7"/>
        <end position="25"/>
    </location>
</feature>
<keyword evidence="6" id="KW-1133">Transmembrane helix</keyword>
<dbReference type="GeneID" id="94429393"/>
<dbReference type="Gene3D" id="1.20.80.10">
    <property type="match status" value="1"/>
</dbReference>
<feature type="compositionally biased region" description="Low complexity" evidence="5">
    <location>
        <begin position="147"/>
        <end position="158"/>
    </location>
</feature>
<dbReference type="EMBL" id="MIGC01003006">
    <property type="protein sequence ID" value="PHJ20148.1"/>
    <property type="molecule type" value="Genomic_DNA"/>
</dbReference>
<evidence type="ECO:0000256" key="2">
    <source>
        <dbReference type="ARBA" id="ARBA00023043"/>
    </source>
</evidence>
<dbReference type="VEuPathDB" id="ToxoDB:CSUI_006017"/>
<reference evidence="8 9" key="1">
    <citation type="journal article" date="2017" name="Int. J. Parasitol.">
        <title>The genome of the protozoan parasite Cystoisospora suis and a reverse vaccinology approach to identify vaccine candidates.</title>
        <authorList>
            <person name="Palmieri N."/>
            <person name="Shrestha A."/>
            <person name="Ruttkowski B."/>
            <person name="Beck T."/>
            <person name="Vogl C."/>
            <person name="Tomley F."/>
            <person name="Blake D.P."/>
            <person name="Joachim A."/>
        </authorList>
    </citation>
    <scope>NUCLEOTIDE SEQUENCE [LARGE SCALE GENOMIC DNA]</scope>
    <source>
        <strain evidence="8 9">Wien I</strain>
    </source>
</reference>
<dbReference type="AlphaFoldDB" id="A0A2C6KV12"/>
<dbReference type="InterPro" id="IPR014352">
    <property type="entry name" value="FERM/acyl-CoA-bd_prot_sf"/>
</dbReference>
<evidence type="ECO:0000313" key="8">
    <source>
        <dbReference type="EMBL" id="PHJ20148.1"/>
    </source>
</evidence>
<dbReference type="OrthoDB" id="346910at2759"/>
<dbReference type="SUPFAM" id="SSF47027">
    <property type="entry name" value="Acyl-CoA binding protein"/>
    <property type="match status" value="1"/>
</dbReference>
<organism evidence="8 9">
    <name type="scientific">Cystoisospora suis</name>
    <dbReference type="NCBI Taxonomy" id="483139"/>
    <lineage>
        <taxon>Eukaryota</taxon>
        <taxon>Sar</taxon>
        <taxon>Alveolata</taxon>
        <taxon>Apicomplexa</taxon>
        <taxon>Conoidasida</taxon>
        <taxon>Coccidia</taxon>
        <taxon>Eucoccidiorida</taxon>
        <taxon>Eimeriorina</taxon>
        <taxon>Sarcocystidae</taxon>
        <taxon>Cystoisospora</taxon>
    </lineage>
</organism>
<feature type="repeat" description="ANK" evidence="4">
    <location>
        <begin position="247"/>
        <end position="279"/>
    </location>
</feature>
<keyword evidence="6" id="KW-0472">Membrane</keyword>
<dbReference type="SUPFAM" id="SSF48403">
    <property type="entry name" value="Ankyrin repeat"/>
    <property type="match status" value="1"/>
</dbReference>
<evidence type="ECO:0000256" key="6">
    <source>
        <dbReference type="SAM" id="Phobius"/>
    </source>
</evidence>
<keyword evidence="2 4" id="KW-0040">ANK repeat</keyword>
<keyword evidence="6" id="KW-0812">Transmembrane</keyword>
<comment type="caution">
    <text evidence="8">The sequence shown here is derived from an EMBL/GenBank/DDBJ whole genome shotgun (WGS) entry which is preliminary data.</text>
</comment>
<dbReference type="Pfam" id="PF12796">
    <property type="entry name" value="Ank_2"/>
    <property type="match status" value="1"/>
</dbReference>
<evidence type="ECO:0000256" key="1">
    <source>
        <dbReference type="ARBA" id="ARBA00022737"/>
    </source>
</evidence>
<evidence type="ECO:0000313" key="9">
    <source>
        <dbReference type="Proteomes" id="UP000221165"/>
    </source>
</evidence>
<dbReference type="InterPro" id="IPR002110">
    <property type="entry name" value="Ankyrin_rpt"/>
</dbReference>
<dbReference type="Gene3D" id="1.25.40.20">
    <property type="entry name" value="Ankyrin repeat-containing domain"/>
    <property type="match status" value="1"/>
</dbReference>
<dbReference type="PANTHER" id="PTHR24119:SF0">
    <property type="entry name" value="ACYL-COA-BINDING DOMAIN-CONTAINING PROTEIN 6"/>
    <property type="match status" value="1"/>
</dbReference>
<dbReference type="PROSITE" id="PS51228">
    <property type="entry name" value="ACB_2"/>
    <property type="match status" value="1"/>
</dbReference>
<dbReference type="GO" id="GO:0000062">
    <property type="term" value="F:fatty-acyl-CoA binding"/>
    <property type="evidence" value="ECO:0007669"/>
    <property type="project" value="InterPro"/>
</dbReference>
<dbReference type="SMART" id="SM00248">
    <property type="entry name" value="ANK"/>
    <property type="match status" value="2"/>
</dbReference>
<dbReference type="InterPro" id="IPR035984">
    <property type="entry name" value="Acyl-CoA-binding_sf"/>
</dbReference>
<proteinExistence type="predicted"/>
<accession>A0A2C6KV12</accession>
<dbReference type="InterPro" id="IPR036770">
    <property type="entry name" value="Ankyrin_rpt-contain_sf"/>
</dbReference>
<dbReference type="PROSITE" id="PS50297">
    <property type="entry name" value="ANK_REP_REGION"/>
    <property type="match status" value="2"/>
</dbReference>
<evidence type="ECO:0000256" key="3">
    <source>
        <dbReference type="ARBA" id="ARBA00023121"/>
    </source>
</evidence>
<keyword evidence="1" id="KW-0677">Repeat</keyword>
<dbReference type="InterPro" id="IPR000582">
    <property type="entry name" value="Acyl-CoA-binding_protein"/>
</dbReference>
<dbReference type="Pfam" id="PF00887">
    <property type="entry name" value="ACBP"/>
    <property type="match status" value="1"/>
</dbReference>
<name>A0A2C6KV12_9APIC</name>
<feature type="repeat" description="ANK" evidence="4">
    <location>
        <begin position="214"/>
        <end position="246"/>
    </location>
</feature>